<dbReference type="InterPro" id="IPR015350">
    <property type="entry name" value="Beta-trefoil_DNA-bd_dom"/>
</dbReference>
<feature type="domain" description="Beta-trefoil DNA-binding" evidence="9">
    <location>
        <begin position="214"/>
        <end position="529"/>
    </location>
</feature>
<keyword evidence="4" id="KW-0238">DNA-binding</keyword>
<comment type="subcellular location">
    <subcellularLocation>
        <location evidence="1">Nucleus</location>
    </subcellularLocation>
</comment>
<feature type="domain" description="RBP-J/Cbf11/Cbf12 DNA binding" evidence="8">
    <location>
        <begin position="59"/>
        <end position="213"/>
    </location>
</feature>
<evidence type="ECO:0000256" key="5">
    <source>
        <dbReference type="ARBA" id="ARBA00023163"/>
    </source>
</evidence>
<evidence type="ECO:0000256" key="1">
    <source>
        <dbReference type="ARBA" id="ARBA00004123"/>
    </source>
</evidence>
<proteinExistence type="inferred from homology"/>
<dbReference type="SUPFAM" id="SSF110217">
    <property type="entry name" value="DNA-binding protein LAG-1 (CSL)"/>
    <property type="match status" value="1"/>
</dbReference>
<keyword evidence="5" id="KW-0804">Transcription</keyword>
<name>A0A4P9ZUM8_9FUNG</name>
<dbReference type="EMBL" id="ML002566">
    <property type="protein sequence ID" value="RKP36958.1"/>
    <property type="molecule type" value="Genomic_DNA"/>
</dbReference>
<keyword evidence="3" id="KW-0805">Transcription regulation</keyword>
<dbReference type="InterPro" id="IPR040159">
    <property type="entry name" value="CLS_fam"/>
</dbReference>
<dbReference type="AlphaFoldDB" id="A0A4P9ZUM8"/>
<dbReference type="InterPro" id="IPR013783">
    <property type="entry name" value="Ig-like_fold"/>
</dbReference>
<dbReference type="Proteomes" id="UP000268162">
    <property type="component" value="Unassembled WGS sequence"/>
</dbReference>
<dbReference type="GO" id="GO:0001228">
    <property type="term" value="F:DNA-binding transcription activator activity, RNA polymerase II-specific"/>
    <property type="evidence" value="ECO:0007669"/>
    <property type="project" value="InterPro"/>
</dbReference>
<evidence type="ECO:0000256" key="7">
    <source>
        <dbReference type="SAM" id="MobiDB-lite"/>
    </source>
</evidence>
<dbReference type="InterPro" id="IPR037095">
    <property type="entry name" value="RBP-J/Cbf11_DNA-bd_sf"/>
</dbReference>
<gene>
    <name evidence="10" type="ORF">BJ085DRAFT_21186</name>
</gene>
<evidence type="ECO:0000313" key="11">
    <source>
        <dbReference type="Proteomes" id="UP000268162"/>
    </source>
</evidence>
<evidence type="ECO:0008006" key="12">
    <source>
        <dbReference type="Google" id="ProtNLM"/>
    </source>
</evidence>
<reference evidence="11" key="1">
    <citation type="journal article" date="2018" name="Nat. Microbiol.">
        <title>Leveraging single-cell genomics to expand the fungal tree of life.</title>
        <authorList>
            <person name="Ahrendt S.R."/>
            <person name="Quandt C.A."/>
            <person name="Ciobanu D."/>
            <person name="Clum A."/>
            <person name="Salamov A."/>
            <person name="Andreopoulos B."/>
            <person name="Cheng J.F."/>
            <person name="Woyke T."/>
            <person name="Pelin A."/>
            <person name="Henrissat B."/>
            <person name="Reynolds N.K."/>
            <person name="Benny G.L."/>
            <person name="Smith M.E."/>
            <person name="James T.Y."/>
            <person name="Grigoriev I.V."/>
        </authorList>
    </citation>
    <scope>NUCLEOTIDE SEQUENCE [LARGE SCALE GENOMIC DNA]</scope>
    <source>
        <strain evidence="11">RSA 468</strain>
    </source>
</reference>
<dbReference type="Gene3D" id="2.80.10.50">
    <property type="match status" value="1"/>
</dbReference>
<dbReference type="FunFam" id="2.60.40.1450:FF:000003">
    <property type="entry name" value="Related to J kappa-recombination signal binding protein"/>
    <property type="match status" value="1"/>
</dbReference>
<accession>A0A4P9ZUM8</accession>
<organism evidence="10 11">
    <name type="scientific">Dimargaris cristalligena</name>
    <dbReference type="NCBI Taxonomy" id="215637"/>
    <lineage>
        <taxon>Eukaryota</taxon>
        <taxon>Fungi</taxon>
        <taxon>Fungi incertae sedis</taxon>
        <taxon>Zoopagomycota</taxon>
        <taxon>Kickxellomycotina</taxon>
        <taxon>Dimargaritomycetes</taxon>
        <taxon>Dimargaritales</taxon>
        <taxon>Dimargaritaceae</taxon>
        <taxon>Dimargaris</taxon>
    </lineage>
</organism>
<evidence type="ECO:0000256" key="6">
    <source>
        <dbReference type="ARBA" id="ARBA00023242"/>
    </source>
</evidence>
<feature type="compositionally biased region" description="Polar residues" evidence="7">
    <location>
        <begin position="255"/>
        <end position="265"/>
    </location>
</feature>
<dbReference type="STRING" id="215637.A0A4P9ZUM8"/>
<dbReference type="InterPro" id="IPR036358">
    <property type="entry name" value="BTD_sf"/>
</dbReference>
<feature type="region of interest" description="Disordered" evidence="7">
    <location>
        <begin position="450"/>
        <end position="513"/>
    </location>
</feature>
<dbReference type="Pfam" id="PF09270">
    <property type="entry name" value="BTD"/>
    <property type="match status" value="1"/>
</dbReference>
<dbReference type="SMART" id="SM01267">
    <property type="entry name" value="LAG1_DNAbind"/>
    <property type="match status" value="1"/>
</dbReference>
<dbReference type="GO" id="GO:0000978">
    <property type="term" value="F:RNA polymerase II cis-regulatory region sequence-specific DNA binding"/>
    <property type="evidence" value="ECO:0007669"/>
    <property type="project" value="InterPro"/>
</dbReference>
<dbReference type="InterPro" id="IPR015351">
    <property type="entry name" value="RBP-J/Cbf11/Cbf12_DNA-bd"/>
</dbReference>
<feature type="region of interest" description="Disordered" evidence="7">
    <location>
        <begin position="241"/>
        <end position="265"/>
    </location>
</feature>
<dbReference type="InterPro" id="IPR014756">
    <property type="entry name" value="Ig_E-set"/>
</dbReference>
<dbReference type="SMART" id="SM01268">
    <property type="entry name" value="BTD"/>
    <property type="match status" value="1"/>
</dbReference>
<sequence length="652" mass="69442">MAGYNHPQVSVTAAPPSNPIPTSNAAGGHHLVALNKDFGVAPSALGLGGVYRPDDEEKCIIIMTPKVAQKSYGSEKRFLCPPPTVLLLSSNWYIPPYQISPNTAYRELLNLAGPKISVGIPNETSSQPAQFEWVGNGLKSAPANIDPAADNTITGRCVSKNLFINEADEKRKKVDVHVRLQTPTGENIGMFQSKPIKVISKPSKKRQSLKNIELCIHHGTTVSLFNRLRSQTVSTKYLGASNSIASGGPRPDWSKQPQSASGGSENTFFVARTNNWDPFAIWIANPHQAMVEADNYQSHPPMPGYPPIPAIAVQPRMASDFSGAGESGSGNNGTMVAPSSGTDPNTGLAVTNSSSGGPIPIHYNQHVVLQCLSTGMVSPVMIIRKVEKGSLATGGVYSSDPGREVMGDPVSQLHKVAFEIHTPHVEPGTTYPNGDKGQYLACLSEVVGTQLGSGGKKPSSHLATPPNSTDGEISPTTPKHNMGPPHHLMDAHAAAKRNSMSHHGQSSYPQDHSASASAWVEDATDAAVWTIVGTEFAQYTFKPSSSGEVIMTSGPMPFDMGTPPNVNTVLRPVLTVLGDNYTRDVTVWFGNIPSPWVEFHSPQVLVCVAPIPGDQGFRDELRGTTVPVFIRTAEGSADNSPAFLATGQSYTL</sequence>
<dbReference type="Pfam" id="PF20144">
    <property type="entry name" value="TIG_SUH"/>
    <property type="match status" value="1"/>
</dbReference>
<comment type="similarity">
    <text evidence="2">Belongs to the Su(H) family.</text>
</comment>
<dbReference type="Gene3D" id="2.60.40.1450">
    <property type="entry name" value="LAG1, DNA binding domain"/>
    <property type="match status" value="1"/>
</dbReference>
<dbReference type="PANTHER" id="PTHR10665">
    <property type="entry name" value="RECOMBINING BINDING PROTEIN SUPPRESSOR OF HAIRLESS"/>
    <property type="match status" value="1"/>
</dbReference>
<keyword evidence="11" id="KW-1185">Reference proteome</keyword>
<dbReference type="InterPro" id="IPR038007">
    <property type="entry name" value="RBP-Jkappa_IPT"/>
</dbReference>
<evidence type="ECO:0000256" key="4">
    <source>
        <dbReference type="ARBA" id="ARBA00023125"/>
    </source>
</evidence>
<dbReference type="InterPro" id="IPR008967">
    <property type="entry name" value="p53-like_TF_DNA-bd_sf"/>
</dbReference>
<feature type="compositionally biased region" description="Polar residues" evidence="7">
    <location>
        <begin position="337"/>
        <end position="353"/>
    </location>
</feature>
<feature type="compositionally biased region" description="Polar residues" evidence="7">
    <location>
        <begin position="461"/>
        <end position="479"/>
    </location>
</feature>
<evidence type="ECO:0000259" key="8">
    <source>
        <dbReference type="SMART" id="SM01267"/>
    </source>
</evidence>
<keyword evidence="6" id="KW-0539">Nucleus</keyword>
<feature type="region of interest" description="Disordered" evidence="7">
    <location>
        <begin position="320"/>
        <end position="353"/>
    </location>
</feature>
<evidence type="ECO:0000259" key="9">
    <source>
        <dbReference type="SMART" id="SM01268"/>
    </source>
</evidence>
<feature type="region of interest" description="Disordered" evidence="7">
    <location>
        <begin position="1"/>
        <end position="24"/>
    </location>
</feature>
<dbReference type="Pfam" id="PF09271">
    <property type="entry name" value="LAG1-DNAbind"/>
    <property type="match status" value="1"/>
</dbReference>
<dbReference type="Gene3D" id="2.60.40.10">
    <property type="entry name" value="Immunoglobulins"/>
    <property type="match status" value="1"/>
</dbReference>
<evidence type="ECO:0000256" key="2">
    <source>
        <dbReference type="ARBA" id="ARBA00009704"/>
    </source>
</evidence>
<dbReference type="SUPFAM" id="SSF49417">
    <property type="entry name" value="p53-like transcription factors"/>
    <property type="match status" value="1"/>
</dbReference>
<dbReference type="GO" id="GO:0005634">
    <property type="term" value="C:nucleus"/>
    <property type="evidence" value="ECO:0007669"/>
    <property type="project" value="UniProtKB-SubCell"/>
</dbReference>
<protein>
    <recommendedName>
        <fullName evidence="12">LAG1-DNAbind-domain-containing protein</fullName>
    </recommendedName>
</protein>
<feature type="compositionally biased region" description="Polar residues" evidence="7">
    <location>
        <begin position="501"/>
        <end position="513"/>
    </location>
</feature>
<evidence type="ECO:0000313" key="10">
    <source>
        <dbReference type="EMBL" id="RKP36958.1"/>
    </source>
</evidence>
<evidence type="ECO:0000256" key="3">
    <source>
        <dbReference type="ARBA" id="ARBA00023015"/>
    </source>
</evidence>
<dbReference type="SUPFAM" id="SSF81296">
    <property type="entry name" value="E set domains"/>
    <property type="match status" value="1"/>
</dbReference>